<proteinExistence type="predicted"/>
<protein>
    <submittedName>
        <fullName evidence="1">Uncharacterized protein</fullName>
    </submittedName>
</protein>
<evidence type="ECO:0000313" key="2">
    <source>
        <dbReference type="Proteomes" id="UP000642748"/>
    </source>
</evidence>
<comment type="caution">
    <text evidence="1">The sequence shown here is derived from an EMBL/GenBank/DDBJ whole genome shotgun (WGS) entry which is preliminary data.</text>
</comment>
<dbReference type="EMBL" id="BONZ01000030">
    <property type="protein sequence ID" value="GIH15078.1"/>
    <property type="molecule type" value="Genomic_DNA"/>
</dbReference>
<reference evidence="1" key="1">
    <citation type="submission" date="2021-01" db="EMBL/GenBank/DDBJ databases">
        <title>Whole genome shotgun sequence of Rugosimonospora africana NBRC 104875.</title>
        <authorList>
            <person name="Komaki H."/>
            <person name="Tamura T."/>
        </authorList>
    </citation>
    <scope>NUCLEOTIDE SEQUENCE</scope>
    <source>
        <strain evidence="1">NBRC 104875</strain>
    </source>
</reference>
<sequence length="85" mass="9283">MMARFLLIEAGTRGGGWWMGVDDADLISDLLDLRGKGLRELDDVPDGAVLSSLRRLLSDEDGTAAAFYGFQNAMVDRRIEPPTPS</sequence>
<gene>
    <name evidence="1" type="ORF">Raf01_32500</name>
</gene>
<accession>A0A8J3QQI3</accession>
<dbReference type="Proteomes" id="UP000642748">
    <property type="component" value="Unassembled WGS sequence"/>
</dbReference>
<evidence type="ECO:0000313" key="1">
    <source>
        <dbReference type="EMBL" id="GIH15078.1"/>
    </source>
</evidence>
<dbReference type="AlphaFoldDB" id="A0A8J3QQI3"/>
<keyword evidence="2" id="KW-1185">Reference proteome</keyword>
<name>A0A8J3QQI3_9ACTN</name>
<organism evidence="1 2">
    <name type="scientific">Rugosimonospora africana</name>
    <dbReference type="NCBI Taxonomy" id="556532"/>
    <lineage>
        <taxon>Bacteria</taxon>
        <taxon>Bacillati</taxon>
        <taxon>Actinomycetota</taxon>
        <taxon>Actinomycetes</taxon>
        <taxon>Micromonosporales</taxon>
        <taxon>Micromonosporaceae</taxon>
        <taxon>Rugosimonospora</taxon>
    </lineage>
</organism>